<evidence type="ECO:0000313" key="1">
    <source>
        <dbReference type="EMBL" id="NFV79261.1"/>
    </source>
</evidence>
<dbReference type="SUPFAM" id="SSF53146">
    <property type="entry name" value="Nitrogenase accessory factor-like"/>
    <property type="match status" value="1"/>
</dbReference>
<name>A0A7C9QSV2_9PROT</name>
<protein>
    <submittedName>
        <fullName evidence="1">Nitrogen fixation protein</fullName>
    </submittedName>
</protein>
<dbReference type="InterPro" id="IPR036105">
    <property type="entry name" value="DiNase_FeMo-co_biosyn_sf"/>
</dbReference>
<dbReference type="RefSeq" id="WP_163675313.1">
    <property type="nucleotide sequence ID" value="NZ_JAAIYP010000026.1"/>
</dbReference>
<comment type="caution">
    <text evidence="1">The sequence shown here is derived from an EMBL/GenBank/DDBJ whole genome shotgun (WGS) entry which is preliminary data.</text>
</comment>
<evidence type="ECO:0000313" key="2">
    <source>
        <dbReference type="Proteomes" id="UP000480684"/>
    </source>
</evidence>
<dbReference type="Proteomes" id="UP000480684">
    <property type="component" value="Unassembled WGS sequence"/>
</dbReference>
<dbReference type="AlphaFoldDB" id="A0A7C9QSV2"/>
<sequence length="160" mass="17657">MNDTHLRIAITTNSLVALDANFVAARQMVFYDVSRDASEFVDVVHFSRSGKAKKGPGGGKGCVMDDMEDDDGTGFDPMTERVASLADCSVLFTMGLSDLAAVRVHAIKVFPVKSEKSRSIDEVIANVQHMMRDTPPLWLRRLLRDKDGNRIGVSLDLQEE</sequence>
<dbReference type="Gene3D" id="3.30.420.130">
    <property type="entry name" value="Dinitrogenase iron-molybdenum cofactor biosynthesis domain"/>
    <property type="match status" value="1"/>
</dbReference>
<proteinExistence type="predicted"/>
<organism evidence="1 2">
    <name type="scientific">Magnetospirillum aberrantis SpK</name>
    <dbReference type="NCBI Taxonomy" id="908842"/>
    <lineage>
        <taxon>Bacteria</taxon>
        <taxon>Pseudomonadati</taxon>
        <taxon>Pseudomonadota</taxon>
        <taxon>Alphaproteobacteria</taxon>
        <taxon>Rhodospirillales</taxon>
        <taxon>Rhodospirillaceae</taxon>
        <taxon>Magnetospirillum</taxon>
    </lineage>
</organism>
<accession>A0A7C9QSV2</accession>
<reference evidence="1 2" key="1">
    <citation type="submission" date="2020-02" db="EMBL/GenBank/DDBJ databases">
        <authorList>
            <person name="Dziuba M."/>
            <person name="Kuznetsov B."/>
            <person name="Mardanov A."/>
            <person name="Ravin N."/>
            <person name="Grouzdev D."/>
        </authorList>
    </citation>
    <scope>NUCLEOTIDE SEQUENCE [LARGE SCALE GENOMIC DNA]</scope>
    <source>
        <strain evidence="1 2">SpK</strain>
    </source>
</reference>
<keyword evidence="2" id="KW-1185">Reference proteome</keyword>
<gene>
    <name evidence="1" type="ORF">G4223_03955</name>
</gene>
<dbReference type="EMBL" id="JAAIYP010000026">
    <property type="protein sequence ID" value="NFV79261.1"/>
    <property type="molecule type" value="Genomic_DNA"/>
</dbReference>